<evidence type="ECO:0000256" key="1">
    <source>
        <dbReference type="SAM" id="Phobius"/>
    </source>
</evidence>
<name>A0ABS2SWL2_9BACI</name>
<feature type="transmembrane region" description="Helical" evidence="1">
    <location>
        <begin position="7"/>
        <end position="25"/>
    </location>
</feature>
<dbReference type="EMBL" id="JAFBCV010000010">
    <property type="protein sequence ID" value="MBM7839920.1"/>
    <property type="molecule type" value="Genomic_DNA"/>
</dbReference>
<sequence>MHQIAKSVLLIVVGTLIGLTIDYLLKNGAGT</sequence>
<keyword evidence="1" id="KW-0472">Membrane</keyword>
<evidence type="ECO:0000313" key="3">
    <source>
        <dbReference type="Proteomes" id="UP001179280"/>
    </source>
</evidence>
<keyword evidence="1" id="KW-1133">Transmembrane helix</keyword>
<organism evidence="2 3">
    <name type="scientific">Shouchella xiaoxiensis</name>
    <dbReference type="NCBI Taxonomy" id="766895"/>
    <lineage>
        <taxon>Bacteria</taxon>
        <taxon>Bacillati</taxon>
        <taxon>Bacillota</taxon>
        <taxon>Bacilli</taxon>
        <taxon>Bacillales</taxon>
        <taxon>Bacillaceae</taxon>
        <taxon>Shouchella</taxon>
    </lineage>
</organism>
<comment type="caution">
    <text evidence="2">The sequence shown here is derived from an EMBL/GenBank/DDBJ whole genome shotgun (WGS) entry which is preliminary data.</text>
</comment>
<gene>
    <name evidence="2" type="ORF">JOC54_003200</name>
</gene>
<evidence type="ECO:0008006" key="4">
    <source>
        <dbReference type="Google" id="ProtNLM"/>
    </source>
</evidence>
<keyword evidence="3" id="KW-1185">Reference proteome</keyword>
<protein>
    <recommendedName>
        <fullName evidence="4">Signal peptidase II</fullName>
    </recommendedName>
</protein>
<proteinExistence type="predicted"/>
<accession>A0ABS2SWL2</accession>
<reference evidence="2" key="1">
    <citation type="submission" date="2021-01" db="EMBL/GenBank/DDBJ databases">
        <title>Genomic Encyclopedia of Type Strains, Phase IV (KMG-IV): sequencing the most valuable type-strain genomes for metagenomic binning, comparative biology and taxonomic classification.</title>
        <authorList>
            <person name="Goeker M."/>
        </authorList>
    </citation>
    <scope>NUCLEOTIDE SEQUENCE</scope>
    <source>
        <strain evidence="2">DSM 21943</strain>
    </source>
</reference>
<evidence type="ECO:0000313" key="2">
    <source>
        <dbReference type="EMBL" id="MBM7839920.1"/>
    </source>
</evidence>
<keyword evidence="1" id="KW-0812">Transmembrane</keyword>
<dbReference type="Proteomes" id="UP001179280">
    <property type="component" value="Unassembled WGS sequence"/>
</dbReference>